<evidence type="ECO:0000313" key="2">
    <source>
        <dbReference type="Proteomes" id="UP000284002"/>
    </source>
</evidence>
<proteinExistence type="predicted"/>
<dbReference type="Proteomes" id="UP000284002">
    <property type="component" value="Unassembled WGS sequence"/>
</dbReference>
<name>A0A423HUB1_9PSED</name>
<accession>A0A423HUB1</accession>
<sequence length="72" mass="8360">MTMPKERTRALIQTRDLLVDVAQNPALSESIRRQARQLLRHYPNSNEILRAGKLDEQRVDRLTEPFLSSSID</sequence>
<dbReference type="EMBL" id="MOBM01000012">
    <property type="protein sequence ID" value="RON16821.1"/>
    <property type="molecule type" value="Genomic_DNA"/>
</dbReference>
<dbReference type="RefSeq" id="WP_123357979.1">
    <property type="nucleotide sequence ID" value="NZ_MOBM01000012.1"/>
</dbReference>
<dbReference type="NCBIfam" id="NF041728">
    <property type="entry name" value="BPSL0761_fam"/>
    <property type="match status" value="1"/>
</dbReference>
<gene>
    <name evidence="1" type="ORF">BK662_09955</name>
</gene>
<organism evidence="1 2">
    <name type="scientific">Pseudomonas frederiksbergensis</name>
    <dbReference type="NCBI Taxonomy" id="104087"/>
    <lineage>
        <taxon>Bacteria</taxon>
        <taxon>Pseudomonadati</taxon>
        <taxon>Pseudomonadota</taxon>
        <taxon>Gammaproteobacteria</taxon>
        <taxon>Pseudomonadales</taxon>
        <taxon>Pseudomonadaceae</taxon>
        <taxon>Pseudomonas</taxon>
    </lineage>
</organism>
<protein>
    <submittedName>
        <fullName evidence="1">Uncharacterized protein</fullName>
    </submittedName>
</protein>
<evidence type="ECO:0000313" key="1">
    <source>
        <dbReference type="EMBL" id="RON16821.1"/>
    </source>
</evidence>
<comment type="caution">
    <text evidence="1">The sequence shown here is derived from an EMBL/GenBank/DDBJ whole genome shotgun (WGS) entry which is preliminary data.</text>
</comment>
<dbReference type="AlphaFoldDB" id="A0A423HUB1"/>
<reference evidence="1 2" key="1">
    <citation type="submission" date="2016-10" db="EMBL/GenBank/DDBJ databases">
        <title>Comparative genome analysis of multiple Pseudomonas spp. focuses on biocontrol and plant growth promoting traits.</title>
        <authorList>
            <person name="Tao X.-Y."/>
            <person name="Taylor C.G."/>
        </authorList>
    </citation>
    <scope>NUCLEOTIDE SEQUENCE [LARGE SCALE GENOMIC DNA]</scope>
    <source>
        <strain evidence="1 2">36C6</strain>
    </source>
</reference>
<dbReference type="InterPro" id="IPR049723">
    <property type="entry name" value="BPSL0761-like"/>
</dbReference>